<organism evidence="1 2">
    <name type="scientific">Methylobacterium gossipiicola</name>
    <dbReference type="NCBI Taxonomy" id="582675"/>
    <lineage>
        <taxon>Bacteria</taxon>
        <taxon>Pseudomonadati</taxon>
        <taxon>Pseudomonadota</taxon>
        <taxon>Alphaproteobacteria</taxon>
        <taxon>Hyphomicrobiales</taxon>
        <taxon>Methylobacteriaceae</taxon>
        <taxon>Methylobacterium</taxon>
    </lineage>
</organism>
<reference evidence="2" key="1">
    <citation type="submission" date="2016-10" db="EMBL/GenBank/DDBJ databases">
        <authorList>
            <person name="Varghese N."/>
            <person name="Submissions S."/>
        </authorList>
    </citation>
    <scope>NUCLEOTIDE SEQUENCE [LARGE SCALE GENOMIC DNA]</scope>
    <source>
        <strain evidence="2">Gh-105</strain>
    </source>
</reference>
<protein>
    <submittedName>
        <fullName evidence="1">Uncharacterized protein</fullName>
    </submittedName>
</protein>
<name>A0A1I2VDQ4_9HYPH</name>
<gene>
    <name evidence="1" type="ORF">SAMN05192565_113118</name>
</gene>
<dbReference type="AlphaFoldDB" id="A0A1I2VDQ4"/>
<dbReference type="RefSeq" id="WP_091972446.1">
    <property type="nucleotide sequence ID" value="NZ_FOPM01000013.1"/>
</dbReference>
<keyword evidence="2" id="KW-1185">Reference proteome</keyword>
<evidence type="ECO:0000313" key="2">
    <source>
        <dbReference type="Proteomes" id="UP000199229"/>
    </source>
</evidence>
<dbReference type="STRING" id="582675.SAMN05192565_113118"/>
<sequence>MAQQINKSQLFRTAWEIARNRALTFDLTPECARQFFPNALRQAWAQARAEAAAPAAPKTTTLTFHTGKGRRDRAWLARVTGKDARYGFARHFLRGTEFWDNGNKVRFDIELTEDAAFEDNAYGYYVVRDGALVELADKAAFSALFA</sequence>
<evidence type="ECO:0000313" key="1">
    <source>
        <dbReference type="EMBL" id="SFG85281.1"/>
    </source>
</evidence>
<dbReference type="Proteomes" id="UP000199229">
    <property type="component" value="Unassembled WGS sequence"/>
</dbReference>
<proteinExistence type="predicted"/>
<dbReference type="EMBL" id="FOPM01000013">
    <property type="protein sequence ID" value="SFG85281.1"/>
    <property type="molecule type" value="Genomic_DNA"/>
</dbReference>
<accession>A0A1I2VDQ4</accession>